<keyword evidence="2" id="KW-0472">Membrane</keyword>
<organism evidence="3 4">
    <name type="scientific">Halopenitus persicus</name>
    <dbReference type="NCBI Taxonomy" id="1048396"/>
    <lineage>
        <taxon>Archaea</taxon>
        <taxon>Methanobacteriati</taxon>
        <taxon>Methanobacteriota</taxon>
        <taxon>Stenosarchaea group</taxon>
        <taxon>Halobacteria</taxon>
        <taxon>Halobacteriales</taxon>
        <taxon>Haloferacaceae</taxon>
        <taxon>Halopenitus</taxon>
    </lineage>
</organism>
<evidence type="ECO:0000256" key="2">
    <source>
        <dbReference type="SAM" id="Phobius"/>
    </source>
</evidence>
<feature type="transmembrane region" description="Helical" evidence="2">
    <location>
        <begin position="29"/>
        <end position="50"/>
    </location>
</feature>
<dbReference type="AlphaFoldDB" id="A0A1H3NTE3"/>
<dbReference type="EMBL" id="FNPC01000015">
    <property type="protein sequence ID" value="SDY92186.1"/>
    <property type="molecule type" value="Genomic_DNA"/>
</dbReference>
<gene>
    <name evidence="3" type="ORF">SAMN05216564_11526</name>
</gene>
<keyword evidence="2" id="KW-1133">Transmembrane helix</keyword>
<reference evidence="4" key="1">
    <citation type="submission" date="2016-10" db="EMBL/GenBank/DDBJ databases">
        <authorList>
            <person name="Varghese N."/>
            <person name="Submissions S."/>
        </authorList>
    </citation>
    <scope>NUCLEOTIDE SEQUENCE [LARGE SCALE GENOMIC DNA]</scope>
    <source>
        <strain evidence="4">DC30,IBRC 10041,KCTC 4046</strain>
    </source>
</reference>
<keyword evidence="4" id="KW-1185">Reference proteome</keyword>
<accession>A0A1H3NTE3</accession>
<name>A0A1H3NTE3_9EURY</name>
<evidence type="ECO:0000256" key="1">
    <source>
        <dbReference type="SAM" id="MobiDB-lite"/>
    </source>
</evidence>
<feature type="region of interest" description="Disordered" evidence="1">
    <location>
        <begin position="1"/>
        <end position="21"/>
    </location>
</feature>
<dbReference type="OrthoDB" id="341556at2157"/>
<dbReference type="RefSeq" id="WP_092735201.1">
    <property type="nucleotide sequence ID" value="NZ_FNPC01000015.1"/>
</dbReference>
<feature type="transmembrane region" description="Helical" evidence="2">
    <location>
        <begin position="62"/>
        <end position="83"/>
    </location>
</feature>
<proteinExistence type="predicted"/>
<dbReference type="Proteomes" id="UP000199079">
    <property type="component" value="Unassembled WGS sequence"/>
</dbReference>
<protein>
    <submittedName>
        <fullName evidence="3">Uncharacterized protein</fullName>
    </submittedName>
</protein>
<evidence type="ECO:0000313" key="3">
    <source>
        <dbReference type="EMBL" id="SDY92186.1"/>
    </source>
</evidence>
<feature type="compositionally biased region" description="Basic and acidic residues" evidence="1">
    <location>
        <begin position="7"/>
        <end position="16"/>
    </location>
</feature>
<evidence type="ECO:0000313" key="4">
    <source>
        <dbReference type="Proteomes" id="UP000199079"/>
    </source>
</evidence>
<sequence>MPTPHRAGTEEYDRSTRSIADAPAGGDSLSTYLCCLLGGATAVVAVLLALPMLLELAQPFGGLSTTVIAFVLMFAWLVAWAAIEFTWEHLTGTDARRSLE</sequence>
<keyword evidence="2" id="KW-0812">Transmembrane</keyword>